<gene>
    <name evidence="1" type="ORF">HELGO_WM61987</name>
</gene>
<dbReference type="EMBL" id="CACVAY010000143">
    <property type="protein sequence ID" value="CAA6827798.1"/>
    <property type="molecule type" value="Genomic_DNA"/>
</dbReference>
<evidence type="ECO:0008006" key="2">
    <source>
        <dbReference type="Google" id="ProtNLM"/>
    </source>
</evidence>
<evidence type="ECO:0000313" key="1">
    <source>
        <dbReference type="EMBL" id="CAA6827798.1"/>
    </source>
</evidence>
<name>A0A6S6U7Z3_9GAMM</name>
<dbReference type="AlphaFoldDB" id="A0A6S6U7Z3"/>
<accession>A0A6S6U7Z3</accession>
<sequence>NIELLHRNTQIRDENLHTLGEADFIFRYLPTDKIIHLEVAIKFYMGTGDIQNMANWYGPGLRDKLIEKFEHLVTHQTQLSRKHPALMPEKIDESWCLLKGRMFYEDLNAPTPTFFADNHPRGQWQMENHWKNSTPAKQYLPLNKSDWLSERQRLDSELQQALITELTTGHFPCCYALIKHQQETQRLFLLPSDFWKRAIETDKTKDQKTAN</sequence>
<dbReference type="Pfam" id="PF08907">
    <property type="entry name" value="DUF1853"/>
    <property type="match status" value="1"/>
</dbReference>
<protein>
    <recommendedName>
        <fullName evidence="2">DUF1853 family protein</fullName>
    </recommendedName>
</protein>
<reference evidence="1" key="1">
    <citation type="submission" date="2020-01" db="EMBL/GenBank/DDBJ databases">
        <authorList>
            <person name="Meier V. D."/>
            <person name="Meier V D."/>
        </authorList>
    </citation>
    <scope>NUCLEOTIDE SEQUENCE</scope>
    <source>
        <strain evidence="1">HLG_WM_MAG_07</strain>
    </source>
</reference>
<proteinExistence type="predicted"/>
<organism evidence="1">
    <name type="scientific">uncultured Thiotrichaceae bacterium</name>
    <dbReference type="NCBI Taxonomy" id="298394"/>
    <lineage>
        <taxon>Bacteria</taxon>
        <taxon>Pseudomonadati</taxon>
        <taxon>Pseudomonadota</taxon>
        <taxon>Gammaproteobacteria</taxon>
        <taxon>Thiotrichales</taxon>
        <taxon>Thiotrichaceae</taxon>
        <taxon>environmental samples</taxon>
    </lineage>
</organism>
<feature type="non-terminal residue" evidence="1">
    <location>
        <position position="1"/>
    </location>
</feature>
<dbReference type="InterPro" id="IPR015003">
    <property type="entry name" value="DUF1853"/>
</dbReference>